<protein>
    <submittedName>
        <fullName evidence="4">TPR repeat-containing protein</fullName>
    </submittedName>
</protein>
<keyword evidence="1" id="KW-0677">Repeat</keyword>
<proteinExistence type="predicted"/>
<dbReference type="Proteomes" id="UP000027982">
    <property type="component" value="Chromosome"/>
</dbReference>
<dbReference type="SUPFAM" id="SSF48452">
    <property type="entry name" value="TPR-like"/>
    <property type="match status" value="1"/>
</dbReference>
<dbReference type="HOGENOM" id="CLU_003728_2_0_0"/>
<evidence type="ECO:0000313" key="4">
    <source>
        <dbReference type="EMBL" id="AIE85730.1"/>
    </source>
</evidence>
<accession>A0A068NSI1</accession>
<dbReference type="PROSITE" id="PS50005">
    <property type="entry name" value="TPR"/>
    <property type="match status" value="2"/>
</dbReference>
<dbReference type="AlphaFoldDB" id="A0A068NSI1"/>
<dbReference type="eggNOG" id="COG0457">
    <property type="taxonomic scope" value="Bacteria"/>
</dbReference>
<feature type="repeat" description="TPR" evidence="3">
    <location>
        <begin position="261"/>
        <end position="294"/>
    </location>
</feature>
<sequence length="309" mass="33996">MSLLGKWFGFSADEVFDEAMAEFDQGAYEEAIEAFARCLSDDSVDAATLRLSRFYTAESHSQLGKNRLRTGLALSALQHFEAALQLFPGYPDLNLSAARACRLLGARTRARFYLDRALDANPRFPEAIFLDGVLRYEAAEYEPGLNRCREACELEPSLGLDICRRAIQDHQDGECERCLKCLAAMAVNSHGDSTLHARVADSFMRDGLLEEAAEEYRRATALAPGFADVRCKLGRVLIALGRPGEALDQLREALRINPASADAYAQAGLAHRLLGNGLEAIAAFQKAQSLSPDHPIASQELRRVRGYLS</sequence>
<evidence type="ECO:0000256" key="2">
    <source>
        <dbReference type="ARBA" id="ARBA00022803"/>
    </source>
</evidence>
<keyword evidence="2 3" id="KW-0802">TPR repeat</keyword>
<dbReference type="PANTHER" id="PTHR45586">
    <property type="entry name" value="TPR REPEAT-CONTAINING PROTEIN PA4667"/>
    <property type="match status" value="1"/>
</dbReference>
<keyword evidence="5" id="KW-1185">Reference proteome</keyword>
<dbReference type="STRING" id="661478.OP10G_2362"/>
<dbReference type="Pfam" id="PF13432">
    <property type="entry name" value="TPR_16"/>
    <property type="match status" value="1"/>
</dbReference>
<gene>
    <name evidence="4" type="ORF">OP10G_2362</name>
</gene>
<dbReference type="Pfam" id="PF14559">
    <property type="entry name" value="TPR_19"/>
    <property type="match status" value="1"/>
</dbReference>
<name>A0A068NSI1_FIMGI</name>
<dbReference type="Gene3D" id="1.25.40.10">
    <property type="entry name" value="Tetratricopeptide repeat domain"/>
    <property type="match status" value="2"/>
</dbReference>
<dbReference type="EMBL" id="CP007139">
    <property type="protein sequence ID" value="AIE85730.1"/>
    <property type="molecule type" value="Genomic_DNA"/>
</dbReference>
<dbReference type="InterPro" id="IPR051012">
    <property type="entry name" value="CellSynth/LPSAsmb/PSIAsmb"/>
</dbReference>
<reference evidence="4 5" key="1">
    <citation type="journal article" date="2014" name="PLoS ONE">
        <title>The first complete genome sequence of the class fimbriimonadia in the phylum armatimonadetes.</title>
        <authorList>
            <person name="Hu Z.Y."/>
            <person name="Wang Y.Z."/>
            <person name="Im W.T."/>
            <person name="Wang S.Y."/>
            <person name="Zhao G.P."/>
            <person name="Zheng H.J."/>
            <person name="Quan Z.X."/>
        </authorList>
    </citation>
    <scope>NUCLEOTIDE SEQUENCE [LARGE SCALE GENOMIC DNA]</scope>
    <source>
        <strain evidence="4">Gsoil 348</strain>
    </source>
</reference>
<evidence type="ECO:0000256" key="3">
    <source>
        <dbReference type="PROSITE-ProRule" id="PRU00339"/>
    </source>
</evidence>
<evidence type="ECO:0000256" key="1">
    <source>
        <dbReference type="ARBA" id="ARBA00022737"/>
    </source>
</evidence>
<organism evidence="4 5">
    <name type="scientific">Fimbriimonas ginsengisoli Gsoil 348</name>
    <dbReference type="NCBI Taxonomy" id="661478"/>
    <lineage>
        <taxon>Bacteria</taxon>
        <taxon>Bacillati</taxon>
        <taxon>Armatimonadota</taxon>
        <taxon>Fimbriimonadia</taxon>
        <taxon>Fimbriimonadales</taxon>
        <taxon>Fimbriimonadaceae</taxon>
        <taxon>Fimbriimonas</taxon>
    </lineage>
</organism>
<dbReference type="SMART" id="SM00028">
    <property type="entry name" value="TPR"/>
    <property type="match status" value="7"/>
</dbReference>
<dbReference type="InterPro" id="IPR011990">
    <property type="entry name" value="TPR-like_helical_dom_sf"/>
</dbReference>
<feature type="repeat" description="TPR" evidence="3">
    <location>
        <begin position="227"/>
        <end position="260"/>
    </location>
</feature>
<dbReference type="KEGG" id="fgi:OP10G_2362"/>
<dbReference type="PANTHER" id="PTHR45586:SF1">
    <property type="entry name" value="LIPOPOLYSACCHARIDE ASSEMBLY PROTEIN B"/>
    <property type="match status" value="1"/>
</dbReference>
<evidence type="ECO:0000313" key="5">
    <source>
        <dbReference type="Proteomes" id="UP000027982"/>
    </source>
</evidence>
<dbReference type="InterPro" id="IPR019734">
    <property type="entry name" value="TPR_rpt"/>
</dbReference>